<dbReference type="RefSeq" id="WP_345321634.1">
    <property type="nucleotide sequence ID" value="NZ_BAABGA010000029.1"/>
</dbReference>
<keyword evidence="3 7" id="KW-1003">Cell membrane</keyword>
<dbReference type="PIRSF" id="PIRSF016636">
    <property type="entry name" value="AlgI_DltB"/>
    <property type="match status" value="1"/>
</dbReference>
<keyword evidence="10" id="KW-1185">Reference proteome</keyword>
<evidence type="ECO:0000256" key="4">
    <source>
        <dbReference type="ARBA" id="ARBA00022692"/>
    </source>
</evidence>
<evidence type="ECO:0000313" key="9">
    <source>
        <dbReference type="EMBL" id="GAA4451795.1"/>
    </source>
</evidence>
<feature type="transmembrane region" description="Helical" evidence="8">
    <location>
        <begin position="451"/>
        <end position="473"/>
    </location>
</feature>
<feature type="transmembrane region" description="Helical" evidence="8">
    <location>
        <begin position="153"/>
        <end position="171"/>
    </location>
</feature>
<comment type="similarity">
    <text evidence="2 7">Belongs to the membrane-bound acyltransferase family.</text>
</comment>
<dbReference type="InterPro" id="IPR004299">
    <property type="entry name" value="MBOAT_fam"/>
</dbReference>
<comment type="caution">
    <text evidence="9">The sequence shown here is derived from an EMBL/GenBank/DDBJ whole genome shotgun (WGS) entry which is preliminary data.</text>
</comment>
<reference evidence="10" key="1">
    <citation type="journal article" date="2019" name="Int. J. Syst. Evol. Microbiol.">
        <title>The Global Catalogue of Microorganisms (GCM) 10K type strain sequencing project: providing services to taxonomists for standard genome sequencing and annotation.</title>
        <authorList>
            <consortium name="The Broad Institute Genomics Platform"/>
            <consortium name="The Broad Institute Genome Sequencing Center for Infectious Disease"/>
            <person name="Wu L."/>
            <person name="Ma J."/>
        </authorList>
    </citation>
    <scope>NUCLEOTIDE SEQUENCE [LARGE SCALE GENOMIC DNA]</scope>
    <source>
        <strain evidence="10">JCM 17759</strain>
    </source>
</reference>
<keyword evidence="6 7" id="KW-0472">Membrane</keyword>
<keyword evidence="7" id="KW-0808">Transferase</keyword>
<organism evidence="9 10">
    <name type="scientific">Novipirellula rosea</name>
    <dbReference type="NCBI Taxonomy" id="1031540"/>
    <lineage>
        <taxon>Bacteria</taxon>
        <taxon>Pseudomonadati</taxon>
        <taxon>Planctomycetota</taxon>
        <taxon>Planctomycetia</taxon>
        <taxon>Pirellulales</taxon>
        <taxon>Pirellulaceae</taxon>
        <taxon>Novipirellula</taxon>
    </lineage>
</organism>
<evidence type="ECO:0000256" key="1">
    <source>
        <dbReference type="ARBA" id="ARBA00004651"/>
    </source>
</evidence>
<dbReference type="PANTHER" id="PTHR13285:SF18">
    <property type="entry name" value="PROTEIN-CYSTEINE N-PALMITOYLTRANSFERASE RASP"/>
    <property type="match status" value="1"/>
</dbReference>
<keyword evidence="7" id="KW-0012">Acyltransferase</keyword>
<name>A0ABP8MKC8_9BACT</name>
<dbReference type="Proteomes" id="UP001500840">
    <property type="component" value="Unassembled WGS sequence"/>
</dbReference>
<evidence type="ECO:0000256" key="3">
    <source>
        <dbReference type="ARBA" id="ARBA00022475"/>
    </source>
</evidence>
<dbReference type="EMBL" id="BAABGA010000029">
    <property type="protein sequence ID" value="GAA4451795.1"/>
    <property type="molecule type" value="Genomic_DNA"/>
</dbReference>
<feature type="transmembrane region" description="Helical" evidence="8">
    <location>
        <begin position="6"/>
        <end position="22"/>
    </location>
</feature>
<keyword evidence="5 8" id="KW-1133">Transmembrane helix</keyword>
<evidence type="ECO:0000256" key="7">
    <source>
        <dbReference type="PIRNR" id="PIRNR016636"/>
    </source>
</evidence>
<dbReference type="PIRSF" id="PIRSF500217">
    <property type="entry name" value="AlgI"/>
    <property type="match status" value="1"/>
</dbReference>
<evidence type="ECO:0000313" key="10">
    <source>
        <dbReference type="Proteomes" id="UP001500840"/>
    </source>
</evidence>
<evidence type="ECO:0000256" key="6">
    <source>
        <dbReference type="ARBA" id="ARBA00023136"/>
    </source>
</evidence>
<evidence type="ECO:0000256" key="8">
    <source>
        <dbReference type="SAM" id="Phobius"/>
    </source>
</evidence>
<evidence type="ECO:0000256" key="2">
    <source>
        <dbReference type="ARBA" id="ARBA00010323"/>
    </source>
</evidence>
<keyword evidence="4 8" id="KW-0812">Transmembrane</keyword>
<gene>
    <name evidence="9" type="ORF">GCM10023156_20070</name>
</gene>
<dbReference type="InterPro" id="IPR024194">
    <property type="entry name" value="Ac/AlaTfrase_AlgI/DltB"/>
</dbReference>
<proteinExistence type="inferred from homology"/>
<dbReference type="PANTHER" id="PTHR13285">
    <property type="entry name" value="ACYLTRANSFERASE"/>
    <property type="match status" value="1"/>
</dbReference>
<feature type="transmembrane region" description="Helical" evidence="8">
    <location>
        <begin position="111"/>
        <end position="133"/>
    </location>
</feature>
<accession>A0ABP8MKC8</accession>
<feature type="transmembrane region" description="Helical" evidence="8">
    <location>
        <begin position="310"/>
        <end position="327"/>
    </location>
</feature>
<feature type="transmembrane region" description="Helical" evidence="8">
    <location>
        <begin position="34"/>
        <end position="59"/>
    </location>
</feature>
<feature type="transmembrane region" description="Helical" evidence="8">
    <location>
        <begin position="372"/>
        <end position="389"/>
    </location>
</feature>
<evidence type="ECO:0000256" key="5">
    <source>
        <dbReference type="ARBA" id="ARBA00022989"/>
    </source>
</evidence>
<feature type="transmembrane region" description="Helical" evidence="8">
    <location>
        <begin position="79"/>
        <end position="99"/>
    </location>
</feature>
<dbReference type="InterPro" id="IPR051085">
    <property type="entry name" value="MB_O-acyltransferase"/>
</dbReference>
<protein>
    <submittedName>
        <fullName evidence="9">MBOAT family protein</fullName>
    </submittedName>
</protein>
<comment type="subcellular location">
    <subcellularLocation>
        <location evidence="1">Cell membrane</location>
        <topology evidence="1">Multi-pass membrane protein</topology>
    </subcellularLocation>
</comment>
<dbReference type="InterPro" id="IPR028362">
    <property type="entry name" value="AlgI"/>
</dbReference>
<dbReference type="Pfam" id="PF03062">
    <property type="entry name" value="MBOAT"/>
    <property type="match status" value="1"/>
</dbReference>
<sequence>MLFNSLAFAIFLPFTFVCYWWLQRHSLRIQNTLLLLASYFFYGCWDWRFLGLIAISSAIDFVVGIQLDSATHPRYRKLLLAISIIANLGILGFFKYYGFFVESFIAASERLGFQAHLHTLQIILPVGISFYTFQSLSYTIDVYRRHVQPTRDWIAFFAYVSFFPQLVAGPIERAAHLLPQFLCKRTFDTVLAKDGLRQILWGLFKKVVIADNLAPLVDESFVNYSQHNGVTLFLGVLYFAIQIYCDFSGYSDIAIGTARLFGFDLMRNFAYPYFSRDIGEFWRRWHISLSTWFRDYVYIPLGGSRTLSKAHHLANLIITFTVSGFWHGANWTFVVWGFLHGLYYLPLVMTGNHKRHHDIVAAGRWLPNLRELVQMGSTFALVLLAWVFFRADSIPHALAYISHMMTSPWQTPSLLKGLPFVALLLAIEWVQRDKPHALEIQQMPVWIRWPAYYSLIAVMFLYGNTGHVPFIYFQF</sequence>